<evidence type="ECO:0000259" key="3">
    <source>
        <dbReference type="Pfam" id="PF02551"/>
    </source>
</evidence>
<dbReference type="EMBL" id="BMPI01000072">
    <property type="protein sequence ID" value="GGM76098.1"/>
    <property type="molecule type" value="Genomic_DNA"/>
</dbReference>
<feature type="domain" description="Acyl-CoA thioesterase-like N-terminal HotDog" evidence="4">
    <location>
        <begin position="47"/>
        <end position="122"/>
    </location>
</feature>
<dbReference type="RefSeq" id="WP_190256413.1">
    <property type="nucleotide sequence ID" value="NZ_BMPI01000072.1"/>
</dbReference>
<reference evidence="5" key="2">
    <citation type="submission" date="2020-09" db="EMBL/GenBank/DDBJ databases">
        <authorList>
            <person name="Sun Q."/>
            <person name="Ohkuma M."/>
        </authorList>
    </citation>
    <scope>NUCLEOTIDE SEQUENCE</scope>
    <source>
        <strain evidence="5">JCM 19831</strain>
    </source>
</reference>
<proteinExistence type="inferred from homology"/>
<dbReference type="PANTHER" id="PTHR11066">
    <property type="entry name" value="ACYL-COA THIOESTERASE"/>
    <property type="match status" value="1"/>
</dbReference>
<sequence>MTHIESLAVTLAVEPIGTDVFRPTAPSRLATADARGSESSRADDRRRVFGGQLLGQGLRAACATVGEGRLPRSLHAYFIAAADAGGPLDYHVERVRDGRGVSHRRVRAVQGAREVFSLEASFDAASAGFAYEDRPSPGAGPDELPTASGEAAQPWSGVQMKFAEAGAGAHTAHRRFWMRAAQPLGSDPVLHACALAYMSDLSLLRAALEPDVVQLADRPIRLASLDHAIWFHRTSRADSWVLCDSISPVAHGGRALALGHLFDPAGRLVLTVAQQGTLRLRPEA</sequence>
<gene>
    <name evidence="5" type="ORF">GCM10007977_091970</name>
</gene>
<dbReference type="PANTHER" id="PTHR11066:SF34">
    <property type="entry name" value="ACYL-COENZYME A THIOESTERASE 8"/>
    <property type="match status" value="1"/>
</dbReference>
<dbReference type="Gene3D" id="2.40.160.210">
    <property type="entry name" value="Acyl-CoA thioesterase, double hotdog domain"/>
    <property type="match status" value="1"/>
</dbReference>
<dbReference type="InterPro" id="IPR042171">
    <property type="entry name" value="Acyl-CoA_hotdog"/>
</dbReference>
<dbReference type="Pfam" id="PF13622">
    <property type="entry name" value="4HBT_3"/>
    <property type="match status" value="1"/>
</dbReference>
<dbReference type="InterPro" id="IPR003703">
    <property type="entry name" value="Acyl_CoA_thio"/>
</dbReference>
<comment type="similarity">
    <text evidence="1">Belongs to the C/M/P thioester hydrolase family.</text>
</comment>
<dbReference type="GO" id="GO:0047617">
    <property type="term" value="F:fatty acyl-CoA hydrolase activity"/>
    <property type="evidence" value="ECO:0007669"/>
    <property type="project" value="InterPro"/>
</dbReference>
<dbReference type="InterPro" id="IPR025652">
    <property type="entry name" value="TesB_C"/>
</dbReference>
<organism evidence="5 6">
    <name type="scientific">Dactylosporangium sucinum</name>
    <dbReference type="NCBI Taxonomy" id="1424081"/>
    <lineage>
        <taxon>Bacteria</taxon>
        <taxon>Bacillati</taxon>
        <taxon>Actinomycetota</taxon>
        <taxon>Actinomycetes</taxon>
        <taxon>Micromonosporales</taxon>
        <taxon>Micromonosporaceae</taxon>
        <taxon>Dactylosporangium</taxon>
    </lineage>
</organism>
<dbReference type="Proteomes" id="UP000642070">
    <property type="component" value="Unassembled WGS sequence"/>
</dbReference>
<dbReference type="InterPro" id="IPR029069">
    <property type="entry name" value="HotDog_dom_sf"/>
</dbReference>
<dbReference type="Pfam" id="PF02551">
    <property type="entry name" value="Acyl_CoA_thio"/>
    <property type="match status" value="1"/>
</dbReference>
<keyword evidence="6" id="KW-1185">Reference proteome</keyword>
<keyword evidence="2" id="KW-0378">Hydrolase</keyword>
<evidence type="ECO:0000259" key="4">
    <source>
        <dbReference type="Pfam" id="PF13622"/>
    </source>
</evidence>
<evidence type="ECO:0000256" key="2">
    <source>
        <dbReference type="ARBA" id="ARBA00022801"/>
    </source>
</evidence>
<dbReference type="InterPro" id="IPR049449">
    <property type="entry name" value="TesB_ACOT8-like_N"/>
</dbReference>
<evidence type="ECO:0000313" key="5">
    <source>
        <dbReference type="EMBL" id="GGM76098.1"/>
    </source>
</evidence>
<dbReference type="AlphaFoldDB" id="A0A917UBE1"/>
<dbReference type="GO" id="GO:0009062">
    <property type="term" value="P:fatty acid catabolic process"/>
    <property type="evidence" value="ECO:0007669"/>
    <property type="project" value="TreeGrafter"/>
</dbReference>
<protein>
    <submittedName>
        <fullName evidence="5">Acyl-CoA thioesterase II</fullName>
    </submittedName>
</protein>
<dbReference type="GO" id="GO:0006637">
    <property type="term" value="P:acyl-CoA metabolic process"/>
    <property type="evidence" value="ECO:0007669"/>
    <property type="project" value="InterPro"/>
</dbReference>
<dbReference type="CDD" id="cd03444">
    <property type="entry name" value="Thioesterase_II_repeat1"/>
    <property type="match status" value="1"/>
</dbReference>
<dbReference type="CDD" id="cd03445">
    <property type="entry name" value="Thioesterase_II_repeat2"/>
    <property type="match status" value="1"/>
</dbReference>
<comment type="caution">
    <text evidence="5">The sequence shown here is derived from an EMBL/GenBank/DDBJ whole genome shotgun (WGS) entry which is preliminary data.</text>
</comment>
<dbReference type="SUPFAM" id="SSF54637">
    <property type="entry name" value="Thioesterase/thiol ester dehydrase-isomerase"/>
    <property type="match status" value="2"/>
</dbReference>
<evidence type="ECO:0000313" key="6">
    <source>
        <dbReference type="Proteomes" id="UP000642070"/>
    </source>
</evidence>
<reference evidence="5" key="1">
    <citation type="journal article" date="2014" name="Int. J. Syst. Evol. Microbiol.">
        <title>Complete genome sequence of Corynebacterium casei LMG S-19264T (=DSM 44701T), isolated from a smear-ripened cheese.</title>
        <authorList>
            <consortium name="US DOE Joint Genome Institute (JGI-PGF)"/>
            <person name="Walter F."/>
            <person name="Albersmeier A."/>
            <person name="Kalinowski J."/>
            <person name="Ruckert C."/>
        </authorList>
    </citation>
    <scope>NUCLEOTIDE SEQUENCE</scope>
    <source>
        <strain evidence="5">JCM 19831</strain>
    </source>
</reference>
<feature type="domain" description="Acyl-CoA thioesterase 2 C-terminal" evidence="3">
    <location>
        <begin position="164"/>
        <end position="276"/>
    </location>
</feature>
<evidence type="ECO:0000256" key="1">
    <source>
        <dbReference type="ARBA" id="ARBA00006538"/>
    </source>
</evidence>
<name>A0A917UBE1_9ACTN</name>
<accession>A0A917UBE1</accession>